<feature type="domain" description="Cytochrome b5 heme-binding" evidence="4">
    <location>
        <begin position="3"/>
        <end position="80"/>
    </location>
</feature>
<dbReference type="InterPro" id="IPR013785">
    <property type="entry name" value="Aldolase_TIM"/>
</dbReference>
<name>W9XTX5_9EURO</name>
<evidence type="ECO:0000259" key="5">
    <source>
        <dbReference type="PROSITE" id="PS51349"/>
    </source>
</evidence>
<dbReference type="STRING" id="1182542.W9XTX5"/>
<feature type="compositionally biased region" description="Polar residues" evidence="3">
    <location>
        <begin position="82"/>
        <end position="100"/>
    </location>
</feature>
<comment type="caution">
    <text evidence="6">The sequence shown here is derived from an EMBL/GenBank/DDBJ whole genome shotgun (WGS) entry which is preliminary data.</text>
</comment>
<proteinExistence type="predicted"/>
<dbReference type="Pfam" id="PF01070">
    <property type="entry name" value="FMN_dh"/>
    <property type="match status" value="1"/>
</dbReference>
<dbReference type="InterPro" id="IPR036400">
    <property type="entry name" value="Cyt_B5-like_heme/steroid_sf"/>
</dbReference>
<dbReference type="PROSITE" id="PS51349">
    <property type="entry name" value="FMN_HYDROXY_ACID_DH_2"/>
    <property type="match status" value="1"/>
</dbReference>
<evidence type="ECO:0000313" key="6">
    <source>
        <dbReference type="EMBL" id="EXJ83997.1"/>
    </source>
</evidence>
<dbReference type="Gene3D" id="3.20.20.70">
    <property type="entry name" value="Aldolase class I"/>
    <property type="match status" value="1"/>
</dbReference>
<keyword evidence="7" id="KW-1185">Reference proteome</keyword>
<dbReference type="OrthoDB" id="1925334at2759"/>
<evidence type="ECO:0000256" key="2">
    <source>
        <dbReference type="ARBA" id="ARBA00023002"/>
    </source>
</evidence>
<dbReference type="PROSITE" id="PS50255">
    <property type="entry name" value="CYTOCHROME_B5_2"/>
    <property type="match status" value="1"/>
</dbReference>
<evidence type="ECO:0008006" key="8">
    <source>
        <dbReference type="Google" id="ProtNLM"/>
    </source>
</evidence>
<dbReference type="Gene3D" id="3.10.120.10">
    <property type="entry name" value="Cytochrome b5-like heme/steroid binding domain"/>
    <property type="match status" value="1"/>
</dbReference>
<protein>
    <recommendedName>
        <fullName evidence="8">L-lactate dehydrogenase (Cytochrome)</fullName>
    </recommendedName>
</protein>
<keyword evidence="2" id="KW-0560">Oxidoreductase</keyword>
<dbReference type="AlphaFoldDB" id="W9XTX5"/>
<dbReference type="RefSeq" id="XP_007732982.1">
    <property type="nucleotide sequence ID" value="XM_007734792.1"/>
</dbReference>
<organism evidence="6 7">
    <name type="scientific">Capronia epimyces CBS 606.96</name>
    <dbReference type="NCBI Taxonomy" id="1182542"/>
    <lineage>
        <taxon>Eukaryota</taxon>
        <taxon>Fungi</taxon>
        <taxon>Dikarya</taxon>
        <taxon>Ascomycota</taxon>
        <taxon>Pezizomycotina</taxon>
        <taxon>Eurotiomycetes</taxon>
        <taxon>Chaetothyriomycetidae</taxon>
        <taxon>Chaetothyriales</taxon>
        <taxon>Herpotrichiellaceae</taxon>
        <taxon>Capronia</taxon>
    </lineage>
</organism>
<dbReference type="eggNOG" id="KOG0538">
    <property type="taxonomic scope" value="Eukaryota"/>
</dbReference>
<dbReference type="HOGENOM" id="CLU_020639_1_1_1"/>
<evidence type="ECO:0000256" key="1">
    <source>
        <dbReference type="ARBA" id="ARBA00001917"/>
    </source>
</evidence>
<dbReference type="PANTHER" id="PTHR10578">
    <property type="entry name" value="S -2-HYDROXY-ACID OXIDASE-RELATED"/>
    <property type="match status" value="1"/>
</dbReference>
<feature type="region of interest" description="Disordered" evidence="3">
    <location>
        <begin position="81"/>
        <end position="111"/>
    </location>
</feature>
<comment type="cofactor">
    <cofactor evidence="1">
        <name>FMN</name>
        <dbReference type="ChEBI" id="CHEBI:58210"/>
    </cofactor>
</comment>
<dbReference type="SMART" id="SM01117">
    <property type="entry name" value="Cyt-b5"/>
    <property type="match status" value="1"/>
</dbReference>
<dbReference type="InterPro" id="IPR001199">
    <property type="entry name" value="Cyt_B5-like_heme/steroid-bd"/>
</dbReference>
<dbReference type="SUPFAM" id="SSF51395">
    <property type="entry name" value="FMN-linked oxidoreductases"/>
    <property type="match status" value="1"/>
</dbReference>
<dbReference type="InterPro" id="IPR000262">
    <property type="entry name" value="FMN-dep_DH"/>
</dbReference>
<accession>W9XTX5</accession>
<dbReference type="PANTHER" id="PTHR10578:SF104">
    <property type="entry name" value="CYTOCHROME B2, MITOCHONDRIAL-RELATED"/>
    <property type="match status" value="1"/>
</dbReference>
<sequence length="487" mass="53317">MGARQISAEEVGRHSTDNDAWIVLNGVVWDISGFAARHPGGREAIEEFFGRDGSQIYNQIHSPQLAEKFLGPEKKVGVIETTGVNSDSDSNKDPSTSTSVEAAEQESGSHLRPALDSIISIYEFEQIAPKRLRPKSWAYIAGATEDGLTNAANAEWYRRIWFRPRVLTGVGKANTTTTIYGRRWSSPILNSPTSSAMLAHADGELALARAFSACGNPIIIPTMSSYPLQDIVAALPEGHPFFFQLYVHSDRAEMEKLLDEVCALKPQAILVTVDLPVMSKRETYAKYEAQERQSKKKLANIPMSEKATVSAVDPTLNWDDIKYIQKRTGVPVFVKGIQTAADARLAYEYGCAGIYISNHGGRALDTAPPSILVLLDIQANCPEILDHMQVFIDGGIRRGSDILKAICLGASAVCVGRPILYSLTYGEAGVKHAIKILEAELDSAMQLVGITSLDQAHPGLVTTSALDRYIYHGQDHPWARKPQRSKL</sequence>
<gene>
    <name evidence="6" type="ORF">A1O3_04664</name>
</gene>
<feature type="domain" description="FMN hydroxy acid dehydrogenase" evidence="5">
    <location>
        <begin position="113"/>
        <end position="466"/>
    </location>
</feature>
<dbReference type="InterPro" id="IPR037396">
    <property type="entry name" value="FMN_HAD"/>
</dbReference>
<dbReference type="eggNOG" id="KOG0537">
    <property type="taxonomic scope" value="Eukaryota"/>
</dbReference>
<evidence type="ECO:0000313" key="7">
    <source>
        <dbReference type="Proteomes" id="UP000019478"/>
    </source>
</evidence>
<evidence type="ECO:0000256" key="3">
    <source>
        <dbReference type="SAM" id="MobiDB-lite"/>
    </source>
</evidence>
<evidence type="ECO:0000259" key="4">
    <source>
        <dbReference type="PROSITE" id="PS50255"/>
    </source>
</evidence>
<dbReference type="EMBL" id="AMGY01000004">
    <property type="protein sequence ID" value="EXJ83997.1"/>
    <property type="molecule type" value="Genomic_DNA"/>
</dbReference>
<dbReference type="Pfam" id="PF00173">
    <property type="entry name" value="Cyt-b5"/>
    <property type="match status" value="1"/>
</dbReference>
<reference evidence="6 7" key="1">
    <citation type="submission" date="2013-03" db="EMBL/GenBank/DDBJ databases">
        <title>The Genome Sequence of Capronia epimyces CBS 606.96.</title>
        <authorList>
            <consortium name="The Broad Institute Genomics Platform"/>
            <person name="Cuomo C."/>
            <person name="de Hoog S."/>
            <person name="Gorbushina A."/>
            <person name="Walker B."/>
            <person name="Young S.K."/>
            <person name="Zeng Q."/>
            <person name="Gargeya S."/>
            <person name="Fitzgerald M."/>
            <person name="Haas B."/>
            <person name="Abouelleil A."/>
            <person name="Allen A.W."/>
            <person name="Alvarado L."/>
            <person name="Arachchi H.M."/>
            <person name="Berlin A.M."/>
            <person name="Chapman S.B."/>
            <person name="Gainer-Dewar J."/>
            <person name="Goldberg J."/>
            <person name="Griggs A."/>
            <person name="Gujja S."/>
            <person name="Hansen M."/>
            <person name="Howarth C."/>
            <person name="Imamovic A."/>
            <person name="Ireland A."/>
            <person name="Larimer J."/>
            <person name="McCowan C."/>
            <person name="Murphy C."/>
            <person name="Pearson M."/>
            <person name="Poon T.W."/>
            <person name="Priest M."/>
            <person name="Roberts A."/>
            <person name="Saif S."/>
            <person name="Shea T."/>
            <person name="Sisk P."/>
            <person name="Sykes S."/>
            <person name="Wortman J."/>
            <person name="Nusbaum C."/>
            <person name="Birren B."/>
        </authorList>
    </citation>
    <scope>NUCLEOTIDE SEQUENCE [LARGE SCALE GENOMIC DNA]</scope>
    <source>
        <strain evidence="6 7">CBS 606.96</strain>
    </source>
</reference>
<dbReference type="GO" id="GO:0016491">
    <property type="term" value="F:oxidoreductase activity"/>
    <property type="evidence" value="ECO:0007669"/>
    <property type="project" value="UniProtKB-KW"/>
</dbReference>
<dbReference type="SUPFAM" id="SSF55856">
    <property type="entry name" value="Cytochrome b5-like heme/steroid binding domain"/>
    <property type="match status" value="1"/>
</dbReference>
<dbReference type="Proteomes" id="UP000019478">
    <property type="component" value="Unassembled WGS sequence"/>
</dbReference>
<dbReference type="GeneID" id="19168782"/>